<keyword evidence="6 8" id="KW-1133">Transmembrane helix</keyword>
<comment type="subcellular location">
    <subcellularLocation>
        <location evidence="1">Cell membrane</location>
        <topology evidence="1">Multi-pass membrane protein</topology>
    </subcellularLocation>
</comment>
<evidence type="ECO:0000256" key="3">
    <source>
        <dbReference type="ARBA" id="ARBA00022448"/>
    </source>
</evidence>
<evidence type="ECO:0000256" key="2">
    <source>
        <dbReference type="ARBA" id="ARBA00008821"/>
    </source>
</evidence>
<sequence>MNITKKSRPAATRPEDQRLSIGSTFAYGFQHVLTMYGGIIAPPLIIGAAAGMSSQDIGLLIAACLFVGGLATILQTVGIRFFGSQLPLVQGVSFAGVSTMVAIVHGGGGIQSVFGSVIAASLIGLLITPLFSRIIKFFPPVVTGTVITTIGLTLMPVAANWAMGGNKTAPNYGSTANIGLAAATMAIVLLLSKVGNAAISRLSILLAMVLGTLIAFAFGMADFSKVGTGEIVAFPTPFAFGPPTFEIAAIISMLIVILVTLTETSADIIAVGEIVGTKVDSKRIGDGLRADMLSSAISPLFNSFTQSAFAQNVGLVAITGVKSRFVVSAGGLILVILGLLPVLGRVVAAVPTPVLGGAGVVLFGTVAASGIRTLSKVEYRNNMNLIIVAASIGFGMIPIAAPAFYDQFPSWFSTIFHSGISSAAVMAILLNLLFNHLKAGNSDNQSVFVAGTGRLVKEEDLHCLADGDRFEGGKLIDCDGKEVPIQSSSKSEH</sequence>
<evidence type="ECO:0000256" key="7">
    <source>
        <dbReference type="ARBA" id="ARBA00023136"/>
    </source>
</evidence>
<dbReference type="InterPro" id="IPR006043">
    <property type="entry name" value="NCS2"/>
</dbReference>
<feature type="transmembrane region" description="Helical" evidence="8">
    <location>
        <begin position="57"/>
        <end position="74"/>
    </location>
</feature>
<evidence type="ECO:0000313" key="10">
    <source>
        <dbReference type="Proteomes" id="UP000249166"/>
    </source>
</evidence>
<keyword evidence="3" id="KW-0813">Transport</keyword>
<evidence type="ECO:0000313" key="9">
    <source>
        <dbReference type="EMBL" id="RAM36204.1"/>
    </source>
</evidence>
<comment type="caution">
    <text evidence="9">The sequence shown here is derived from an EMBL/GenBank/DDBJ whole genome shotgun (WGS) entry which is preliminary data.</text>
</comment>
<dbReference type="PANTHER" id="PTHR42810">
    <property type="entry name" value="PURINE PERMEASE C1399.01C-RELATED"/>
    <property type="match status" value="1"/>
</dbReference>
<dbReference type="OrthoDB" id="9805749at2"/>
<dbReference type="RefSeq" id="WP_111904950.1">
    <property type="nucleotide sequence ID" value="NZ_QLNP01000097.1"/>
</dbReference>
<feature type="transmembrane region" description="Helical" evidence="8">
    <location>
        <begin position="240"/>
        <end position="261"/>
    </location>
</feature>
<evidence type="ECO:0000256" key="1">
    <source>
        <dbReference type="ARBA" id="ARBA00004651"/>
    </source>
</evidence>
<dbReference type="InterPro" id="IPR006042">
    <property type="entry name" value="Xan_ur_permease"/>
</dbReference>
<feature type="transmembrane region" description="Helical" evidence="8">
    <location>
        <begin position="86"/>
        <end position="104"/>
    </location>
</feature>
<protein>
    <submittedName>
        <fullName evidence="9">Purine permease</fullName>
    </submittedName>
</protein>
<comment type="similarity">
    <text evidence="2">Belongs to the nucleobase:cation symporter-2 (NCS2) (TC 2.A.40) family.</text>
</comment>
<feature type="transmembrane region" description="Helical" evidence="8">
    <location>
        <begin position="411"/>
        <end position="434"/>
    </location>
</feature>
<feature type="transmembrane region" description="Helical" evidence="8">
    <location>
        <begin position="138"/>
        <end position="159"/>
    </location>
</feature>
<feature type="transmembrane region" description="Helical" evidence="8">
    <location>
        <begin position="325"/>
        <end position="348"/>
    </location>
</feature>
<keyword evidence="4" id="KW-1003">Cell membrane</keyword>
<dbReference type="PANTHER" id="PTHR42810:SF4">
    <property type="entry name" value="URIC ACID TRANSPORTER UACT"/>
    <property type="match status" value="1"/>
</dbReference>
<dbReference type="PROSITE" id="PS01116">
    <property type="entry name" value="XANTH_URACIL_PERMASE"/>
    <property type="match status" value="1"/>
</dbReference>
<reference evidence="9 10" key="1">
    <citation type="submission" date="2018-04" db="EMBL/GenBank/DDBJ databases">
        <title>Bacteria isolated from cave deposits of Manipur.</title>
        <authorList>
            <person name="Sahoo D."/>
            <person name="Sarangthem I."/>
            <person name="Nandeibam J."/>
        </authorList>
    </citation>
    <scope>NUCLEOTIDE SEQUENCE [LARGE SCALE GENOMIC DNA]</scope>
    <source>
        <strain evidence="10">mrc11</strain>
    </source>
</reference>
<organism evidence="9 10">
    <name type="scientific">Arthrobacter globiformis</name>
    <dbReference type="NCBI Taxonomy" id="1665"/>
    <lineage>
        <taxon>Bacteria</taxon>
        <taxon>Bacillati</taxon>
        <taxon>Actinomycetota</taxon>
        <taxon>Actinomycetes</taxon>
        <taxon>Micrococcales</taxon>
        <taxon>Micrococcaceae</taxon>
        <taxon>Arthrobacter</taxon>
    </lineage>
</organism>
<feature type="transmembrane region" description="Helical" evidence="8">
    <location>
        <begin position="354"/>
        <end position="371"/>
    </location>
</feature>
<dbReference type="GO" id="GO:0042907">
    <property type="term" value="F:xanthine transmembrane transporter activity"/>
    <property type="evidence" value="ECO:0007669"/>
    <property type="project" value="TreeGrafter"/>
</dbReference>
<accession>A0A328HDF4</accession>
<keyword evidence="7 8" id="KW-0472">Membrane</keyword>
<keyword evidence="5 8" id="KW-0812">Transmembrane</keyword>
<proteinExistence type="inferred from homology"/>
<dbReference type="NCBIfam" id="NF037981">
    <property type="entry name" value="NCS2_1"/>
    <property type="match status" value="1"/>
</dbReference>
<evidence type="ECO:0000256" key="8">
    <source>
        <dbReference type="SAM" id="Phobius"/>
    </source>
</evidence>
<feature type="transmembrane region" description="Helical" evidence="8">
    <location>
        <begin position="383"/>
        <end position="405"/>
    </location>
</feature>
<name>A0A328HDF4_ARTGO</name>
<dbReference type="EMBL" id="QLNP01000097">
    <property type="protein sequence ID" value="RAM36204.1"/>
    <property type="molecule type" value="Genomic_DNA"/>
</dbReference>
<evidence type="ECO:0000256" key="6">
    <source>
        <dbReference type="ARBA" id="ARBA00022989"/>
    </source>
</evidence>
<dbReference type="AlphaFoldDB" id="A0A328HDF4"/>
<evidence type="ECO:0000256" key="5">
    <source>
        <dbReference type="ARBA" id="ARBA00022692"/>
    </source>
</evidence>
<evidence type="ECO:0000256" key="4">
    <source>
        <dbReference type="ARBA" id="ARBA00022475"/>
    </source>
</evidence>
<feature type="transmembrane region" description="Helical" evidence="8">
    <location>
        <begin position="171"/>
        <end position="190"/>
    </location>
</feature>
<dbReference type="GO" id="GO:0005886">
    <property type="term" value="C:plasma membrane"/>
    <property type="evidence" value="ECO:0007669"/>
    <property type="project" value="UniProtKB-SubCell"/>
</dbReference>
<dbReference type="NCBIfam" id="TIGR03173">
    <property type="entry name" value="pbuX"/>
    <property type="match status" value="1"/>
</dbReference>
<dbReference type="Proteomes" id="UP000249166">
    <property type="component" value="Unassembled WGS sequence"/>
</dbReference>
<feature type="transmembrane region" description="Helical" evidence="8">
    <location>
        <begin position="202"/>
        <end position="220"/>
    </location>
</feature>
<feature type="transmembrane region" description="Helical" evidence="8">
    <location>
        <begin position="21"/>
        <end position="45"/>
    </location>
</feature>
<dbReference type="InterPro" id="IPR017588">
    <property type="entry name" value="UacT-like"/>
</dbReference>
<dbReference type="Pfam" id="PF00860">
    <property type="entry name" value="Xan_ur_permease"/>
    <property type="match status" value="1"/>
</dbReference>
<gene>
    <name evidence="9" type="ORF">DBZ45_16445</name>
</gene>
<feature type="transmembrane region" description="Helical" evidence="8">
    <location>
        <begin position="110"/>
        <end position="131"/>
    </location>
</feature>
<dbReference type="NCBIfam" id="TIGR00801">
    <property type="entry name" value="ncs2"/>
    <property type="match status" value="1"/>
</dbReference>